<protein>
    <submittedName>
        <fullName evidence="1">Uncharacterized protein</fullName>
    </submittedName>
</protein>
<dbReference type="EMBL" id="GBRH01250612">
    <property type="protein sequence ID" value="JAD47283.1"/>
    <property type="molecule type" value="Transcribed_RNA"/>
</dbReference>
<dbReference type="AlphaFoldDB" id="A0A0A9ABH3"/>
<name>A0A0A9ABH3_ARUDO</name>
<accession>A0A0A9ABH3</accession>
<organism evidence="1">
    <name type="scientific">Arundo donax</name>
    <name type="common">Giant reed</name>
    <name type="synonym">Donax arundinaceus</name>
    <dbReference type="NCBI Taxonomy" id="35708"/>
    <lineage>
        <taxon>Eukaryota</taxon>
        <taxon>Viridiplantae</taxon>
        <taxon>Streptophyta</taxon>
        <taxon>Embryophyta</taxon>
        <taxon>Tracheophyta</taxon>
        <taxon>Spermatophyta</taxon>
        <taxon>Magnoliopsida</taxon>
        <taxon>Liliopsida</taxon>
        <taxon>Poales</taxon>
        <taxon>Poaceae</taxon>
        <taxon>PACMAD clade</taxon>
        <taxon>Arundinoideae</taxon>
        <taxon>Arundineae</taxon>
        <taxon>Arundo</taxon>
    </lineage>
</organism>
<evidence type="ECO:0000313" key="1">
    <source>
        <dbReference type="EMBL" id="JAD47283.1"/>
    </source>
</evidence>
<reference evidence="1" key="1">
    <citation type="submission" date="2014-09" db="EMBL/GenBank/DDBJ databases">
        <authorList>
            <person name="Magalhaes I.L.F."/>
            <person name="Oliveira U."/>
            <person name="Santos F.R."/>
            <person name="Vidigal T.H.D.A."/>
            <person name="Brescovit A.D."/>
            <person name="Santos A.J."/>
        </authorList>
    </citation>
    <scope>NUCLEOTIDE SEQUENCE</scope>
    <source>
        <tissue evidence="1">Shoot tissue taken approximately 20 cm above the soil surface</tissue>
    </source>
</reference>
<proteinExistence type="predicted"/>
<sequence>MVTHLLFFLRISMGRGKCALKTVQQIVG</sequence>
<reference evidence="1" key="2">
    <citation type="journal article" date="2015" name="Data Brief">
        <title>Shoot transcriptome of the giant reed, Arundo donax.</title>
        <authorList>
            <person name="Barrero R.A."/>
            <person name="Guerrero F.D."/>
            <person name="Moolhuijzen P."/>
            <person name="Goolsby J.A."/>
            <person name="Tidwell J."/>
            <person name="Bellgard S.E."/>
            <person name="Bellgard M.I."/>
        </authorList>
    </citation>
    <scope>NUCLEOTIDE SEQUENCE</scope>
    <source>
        <tissue evidence="1">Shoot tissue taken approximately 20 cm above the soil surface</tissue>
    </source>
</reference>